<keyword evidence="5" id="KW-0238">DNA-binding</keyword>
<dbReference type="GO" id="GO:0008270">
    <property type="term" value="F:zinc ion binding"/>
    <property type="evidence" value="ECO:0007669"/>
    <property type="project" value="TreeGrafter"/>
</dbReference>
<dbReference type="PANTHER" id="PTHR33202">
    <property type="entry name" value="ZINC UPTAKE REGULATION PROTEIN"/>
    <property type="match status" value="1"/>
</dbReference>
<name>A0A382JFV0_9ZZZZ</name>
<dbReference type="SUPFAM" id="SSF46785">
    <property type="entry name" value="Winged helix' DNA-binding domain"/>
    <property type="match status" value="1"/>
</dbReference>
<dbReference type="AlphaFoldDB" id="A0A382JFV0"/>
<dbReference type="Pfam" id="PF01475">
    <property type="entry name" value="FUR"/>
    <property type="match status" value="1"/>
</dbReference>
<dbReference type="Gene3D" id="1.10.10.10">
    <property type="entry name" value="Winged helix-like DNA-binding domain superfamily/Winged helix DNA-binding domain"/>
    <property type="match status" value="1"/>
</dbReference>
<dbReference type="GO" id="GO:0003700">
    <property type="term" value="F:DNA-binding transcription factor activity"/>
    <property type="evidence" value="ECO:0007669"/>
    <property type="project" value="InterPro"/>
</dbReference>
<dbReference type="InterPro" id="IPR036388">
    <property type="entry name" value="WH-like_DNA-bd_sf"/>
</dbReference>
<dbReference type="GO" id="GO:1900376">
    <property type="term" value="P:regulation of secondary metabolite biosynthetic process"/>
    <property type="evidence" value="ECO:0007669"/>
    <property type="project" value="TreeGrafter"/>
</dbReference>
<comment type="similarity">
    <text evidence="1">Belongs to the Fur family.</text>
</comment>
<dbReference type="InterPro" id="IPR043135">
    <property type="entry name" value="Fur_C"/>
</dbReference>
<gene>
    <name evidence="7" type="ORF">METZ01_LOCUS262887</name>
</gene>
<dbReference type="PANTHER" id="PTHR33202:SF7">
    <property type="entry name" value="FERRIC UPTAKE REGULATION PROTEIN"/>
    <property type="match status" value="1"/>
</dbReference>
<organism evidence="7">
    <name type="scientific">marine metagenome</name>
    <dbReference type="NCBI Taxonomy" id="408172"/>
    <lineage>
        <taxon>unclassified sequences</taxon>
        <taxon>metagenomes</taxon>
        <taxon>ecological metagenomes</taxon>
    </lineage>
</organism>
<dbReference type="InterPro" id="IPR036390">
    <property type="entry name" value="WH_DNA-bd_sf"/>
</dbReference>
<keyword evidence="6" id="KW-0804">Transcription</keyword>
<evidence type="ECO:0008006" key="8">
    <source>
        <dbReference type="Google" id="ProtNLM"/>
    </source>
</evidence>
<dbReference type="GO" id="GO:0045892">
    <property type="term" value="P:negative regulation of DNA-templated transcription"/>
    <property type="evidence" value="ECO:0007669"/>
    <property type="project" value="TreeGrafter"/>
</dbReference>
<dbReference type="EMBL" id="UINC01073553">
    <property type="protein sequence ID" value="SVC10033.1"/>
    <property type="molecule type" value="Genomic_DNA"/>
</dbReference>
<evidence type="ECO:0000256" key="5">
    <source>
        <dbReference type="ARBA" id="ARBA00023125"/>
    </source>
</evidence>
<evidence type="ECO:0000256" key="4">
    <source>
        <dbReference type="ARBA" id="ARBA00023015"/>
    </source>
</evidence>
<dbReference type="Gene3D" id="3.30.1490.190">
    <property type="match status" value="1"/>
</dbReference>
<dbReference type="InterPro" id="IPR002481">
    <property type="entry name" value="FUR"/>
</dbReference>
<protein>
    <recommendedName>
        <fullName evidence="8">Transcriptional repressor</fullName>
    </recommendedName>
</protein>
<evidence type="ECO:0000256" key="2">
    <source>
        <dbReference type="ARBA" id="ARBA00022491"/>
    </source>
</evidence>
<keyword evidence="2" id="KW-0678">Repressor</keyword>
<dbReference type="GO" id="GO:0000976">
    <property type="term" value="F:transcription cis-regulatory region binding"/>
    <property type="evidence" value="ECO:0007669"/>
    <property type="project" value="TreeGrafter"/>
</dbReference>
<accession>A0A382JFV0</accession>
<keyword evidence="4" id="KW-0805">Transcription regulation</keyword>
<evidence type="ECO:0000256" key="6">
    <source>
        <dbReference type="ARBA" id="ARBA00023163"/>
    </source>
</evidence>
<dbReference type="CDD" id="cd07153">
    <property type="entry name" value="Fur_like"/>
    <property type="match status" value="1"/>
</dbReference>
<evidence type="ECO:0000313" key="7">
    <source>
        <dbReference type="EMBL" id="SVC10033.1"/>
    </source>
</evidence>
<reference evidence="7" key="1">
    <citation type="submission" date="2018-05" db="EMBL/GenBank/DDBJ databases">
        <authorList>
            <person name="Lanie J.A."/>
            <person name="Ng W.-L."/>
            <person name="Kazmierczak K.M."/>
            <person name="Andrzejewski T.M."/>
            <person name="Davidsen T.M."/>
            <person name="Wayne K.J."/>
            <person name="Tettelin H."/>
            <person name="Glass J.I."/>
            <person name="Rusch D."/>
            <person name="Podicherti R."/>
            <person name="Tsui H.-C.T."/>
            <person name="Winkler M.E."/>
        </authorList>
    </citation>
    <scope>NUCLEOTIDE SEQUENCE</scope>
</reference>
<proteinExistence type="inferred from homology"/>
<evidence type="ECO:0000256" key="3">
    <source>
        <dbReference type="ARBA" id="ARBA00022833"/>
    </source>
</evidence>
<sequence length="140" mass="15395">MRISEDALRRALEAGGHRFTIQRAAVYDVLVGTSSHPTADDVFTSVRAYVPDISLATVYKALEALVSCEVASKLPMGSGPARYDGRTDQHEHIRCLSCGCVHDIEGLRPNAWTRGIAEMTPFKVVGYRLELEGYCPDCVH</sequence>
<evidence type="ECO:0000256" key="1">
    <source>
        <dbReference type="ARBA" id="ARBA00007957"/>
    </source>
</evidence>
<keyword evidence="3" id="KW-0862">Zinc</keyword>